<evidence type="ECO:0000313" key="2">
    <source>
        <dbReference type="EMBL" id="EPY00132.1"/>
    </source>
</evidence>
<dbReference type="AlphaFoldDB" id="S9S2J0"/>
<protein>
    <recommendedName>
        <fullName evidence="1">STAS domain-containing protein</fullName>
    </recommendedName>
</protein>
<sequence>MIDVTEASEIDLSFIQLILAARTSVERRGGSLRLVSPADGVLASTLRAAGLTGGPFSPDSQLWIEGT</sequence>
<evidence type="ECO:0000259" key="1">
    <source>
        <dbReference type="PROSITE" id="PS50801"/>
    </source>
</evidence>
<dbReference type="PROSITE" id="PS50801">
    <property type="entry name" value="STAS"/>
    <property type="match status" value="1"/>
</dbReference>
<comment type="caution">
    <text evidence="2">The sequence shown here is derived from an EMBL/GenBank/DDBJ whole genome shotgun (WGS) entry which is preliminary data.</text>
</comment>
<accession>S9S2J0</accession>
<gene>
    <name evidence="2" type="ORF">K678_17651</name>
</gene>
<feature type="non-terminal residue" evidence="2">
    <location>
        <position position="67"/>
    </location>
</feature>
<dbReference type="InterPro" id="IPR002645">
    <property type="entry name" value="STAS_dom"/>
</dbReference>
<evidence type="ECO:0000313" key="3">
    <source>
        <dbReference type="Proteomes" id="UP000015350"/>
    </source>
</evidence>
<reference evidence="2 3" key="1">
    <citation type="submission" date="2013-04" db="EMBL/GenBank/DDBJ databases">
        <authorList>
            <person name="Kuznetsov B."/>
            <person name="Ivanovsky R."/>
        </authorList>
    </citation>
    <scope>NUCLEOTIDE SEQUENCE [LARGE SCALE GENOMIC DNA]</scope>
    <source>
        <strain evidence="2 3">MGU-K5</strain>
    </source>
</reference>
<name>S9S2J0_MAGFU</name>
<dbReference type="InterPro" id="IPR036513">
    <property type="entry name" value="STAS_dom_sf"/>
</dbReference>
<dbReference type="eggNOG" id="ENOG5033DPZ">
    <property type="taxonomic scope" value="Bacteria"/>
</dbReference>
<dbReference type="Gene3D" id="3.30.750.24">
    <property type="entry name" value="STAS domain"/>
    <property type="match status" value="1"/>
</dbReference>
<dbReference type="EMBL" id="AQPH01000164">
    <property type="protein sequence ID" value="EPY00132.1"/>
    <property type="molecule type" value="Genomic_DNA"/>
</dbReference>
<feature type="domain" description="STAS" evidence="1">
    <location>
        <begin position="1"/>
        <end position="67"/>
    </location>
</feature>
<organism evidence="2 3">
    <name type="scientific">Magnetospirillum fulvum MGU-K5</name>
    <dbReference type="NCBI Taxonomy" id="1316936"/>
    <lineage>
        <taxon>Bacteria</taxon>
        <taxon>Pseudomonadati</taxon>
        <taxon>Pseudomonadota</taxon>
        <taxon>Alphaproteobacteria</taxon>
        <taxon>Rhodospirillales</taxon>
        <taxon>Rhodospirillaceae</taxon>
        <taxon>Magnetospirillum</taxon>
    </lineage>
</organism>
<proteinExistence type="predicted"/>
<dbReference type="Proteomes" id="UP000015350">
    <property type="component" value="Unassembled WGS sequence"/>
</dbReference>